<dbReference type="RefSeq" id="WP_091582310.1">
    <property type="nucleotide sequence ID" value="NZ_FMXM01000015.1"/>
</dbReference>
<dbReference type="Gene3D" id="3.40.50.1860">
    <property type="match status" value="2"/>
</dbReference>
<name>A0A1G5Z920_9HYPH</name>
<dbReference type="STRING" id="1165689.SAMN02927914_04484"/>
<dbReference type="GO" id="GO:0047661">
    <property type="term" value="F:amino-acid racemase activity"/>
    <property type="evidence" value="ECO:0007669"/>
    <property type="project" value="InterPro"/>
</dbReference>
<organism evidence="1 2">
    <name type="scientific">Mesorhizobium qingshengii</name>
    <dbReference type="NCBI Taxonomy" id="1165689"/>
    <lineage>
        <taxon>Bacteria</taxon>
        <taxon>Pseudomonadati</taxon>
        <taxon>Pseudomonadota</taxon>
        <taxon>Alphaproteobacteria</taxon>
        <taxon>Hyphomicrobiales</taxon>
        <taxon>Phyllobacteriaceae</taxon>
        <taxon>Mesorhizobium</taxon>
    </lineage>
</organism>
<dbReference type="SUPFAM" id="SSF53681">
    <property type="entry name" value="Aspartate/glutamate racemase"/>
    <property type="match status" value="2"/>
</dbReference>
<reference evidence="1 2" key="1">
    <citation type="submission" date="2016-10" db="EMBL/GenBank/DDBJ databases">
        <authorList>
            <person name="de Groot N.N."/>
        </authorList>
    </citation>
    <scope>NUCLEOTIDE SEQUENCE [LARGE SCALE GENOMIC DNA]</scope>
    <source>
        <strain evidence="1 2">CGMCC 1.12097</strain>
    </source>
</reference>
<dbReference type="OrthoDB" id="9803739at2"/>
<gene>
    <name evidence="1" type="ORF">SAMN02927914_04484</name>
</gene>
<accession>A0A1G5Z920</accession>
<dbReference type="InterPro" id="IPR015942">
    <property type="entry name" value="Asp/Glu/hydantoin_racemase"/>
</dbReference>
<dbReference type="InterPro" id="IPR001920">
    <property type="entry name" value="Asp/Glu_race"/>
</dbReference>
<protein>
    <submittedName>
        <fullName evidence="1">Aspartate/glutamate racemase</fullName>
    </submittedName>
</protein>
<proteinExistence type="predicted"/>
<dbReference type="Pfam" id="PF01177">
    <property type="entry name" value="Asp_Glu_race"/>
    <property type="match status" value="1"/>
</dbReference>
<evidence type="ECO:0000313" key="1">
    <source>
        <dbReference type="EMBL" id="SDA91274.1"/>
    </source>
</evidence>
<dbReference type="AlphaFoldDB" id="A0A1G5Z920"/>
<dbReference type="EMBL" id="FMXM01000015">
    <property type="protein sequence ID" value="SDA91274.1"/>
    <property type="molecule type" value="Genomic_DNA"/>
</dbReference>
<sequence>MVEKPASNIKPTKIGLVGGLAIRAGVFYYDKILERYNDAKIPLHLTLRHADVNTVLGYISSANRAGLGSYLGSLANELFDAGVDTVAITAVAPHLAIDDIKKSSRGPIINVLESIEGGLKAAGLERVAIFGNRAVMASDIFGSVPERMVVKLDPKEINVVHDTYNDIALYGKRGTKAEVEYFRHLANDLIIKRGAQAIVLAGTDLSSFYAEQKPEFPFLDVAELHINQILAGI</sequence>
<evidence type="ECO:0000313" key="2">
    <source>
        <dbReference type="Proteomes" id="UP000198588"/>
    </source>
</evidence>
<dbReference type="Proteomes" id="UP000198588">
    <property type="component" value="Unassembled WGS sequence"/>
</dbReference>